<dbReference type="GO" id="GO:0016020">
    <property type="term" value="C:membrane"/>
    <property type="evidence" value="ECO:0007669"/>
    <property type="project" value="TreeGrafter"/>
</dbReference>
<dbReference type="GO" id="GO:0003924">
    <property type="term" value="F:GTPase activity"/>
    <property type="evidence" value="ECO:0007669"/>
    <property type="project" value="TreeGrafter"/>
</dbReference>
<keyword evidence="3" id="KW-1185">Reference proteome</keyword>
<dbReference type="InterPro" id="IPR027417">
    <property type="entry name" value="P-loop_NTPase"/>
</dbReference>
<dbReference type="GO" id="GO:0005874">
    <property type="term" value="C:microtubule"/>
    <property type="evidence" value="ECO:0007669"/>
    <property type="project" value="TreeGrafter"/>
</dbReference>
<dbReference type="InterPro" id="IPR045063">
    <property type="entry name" value="Dynamin_N"/>
</dbReference>
<dbReference type="SUPFAM" id="SSF52540">
    <property type="entry name" value="P-loop containing nucleoside triphosphate hydrolases"/>
    <property type="match status" value="1"/>
</dbReference>
<dbReference type="PANTHER" id="PTHR11566">
    <property type="entry name" value="DYNAMIN"/>
    <property type="match status" value="1"/>
</dbReference>
<name>A0A2J7ZK12_9CHLO</name>
<dbReference type="PROSITE" id="PS51718">
    <property type="entry name" value="G_DYNAMIN_2"/>
    <property type="match status" value="1"/>
</dbReference>
<feature type="domain" description="Dynamin-type G" evidence="1">
    <location>
        <begin position="1"/>
        <end position="209"/>
    </location>
</feature>
<evidence type="ECO:0000259" key="1">
    <source>
        <dbReference type="PROSITE" id="PS51718"/>
    </source>
</evidence>
<comment type="caution">
    <text evidence="2">The sequence shown here is derived from an EMBL/GenBank/DDBJ whole genome shotgun (WGS) entry which is preliminary data.</text>
</comment>
<evidence type="ECO:0000313" key="2">
    <source>
        <dbReference type="EMBL" id="PNH00597.1"/>
    </source>
</evidence>
<accession>A0A2J7ZK12</accession>
<reference evidence="2 3" key="1">
    <citation type="journal article" date="2017" name="Mol. Biol. Evol.">
        <title>The 4-celled Tetrabaena socialis nuclear genome reveals the essential components for genetic control of cell number at the origin of multicellularity in the volvocine lineage.</title>
        <authorList>
            <person name="Featherston J."/>
            <person name="Arakaki Y."/>
            <person name="Hanschen E.R."/>
            <person name="Ferris P.J."/>
            <person name="Michod R.E."/>
            <person name="Olson B.J.S.C."/>
            <person name="Nozaki H."/>
            <person name="Durand P.M."/>
        </authorList>
    </citation>
    <scope>NUCLEOTIDE SEQUENCE [LARGE SCALE GENOMIC DNA]</scope>
    <source>
        <strain evidence="2 3">NIES-571</strain>
    </source>
</reference>
<dbReference type="OrthoDB" id="5061070at2759"/>
<dbReference type="GO" id="GO:0005737">
    <property type="term" value="C:cytoplasm"/>
    <property type="evidence" value="ECO:0007669"/>
    <property type="project" value="TreeGrafter"/>
</dbReference>
<proteinExistence type="predicted"/>
<dbReference type="InterPro" id="IPR030381">
    <property type="entry name" value="G_DYNAMIN_dom"/>
</dbReference>
<dbReference type="Proteomes" id="UP000236333">
    <property type="component" value="Unassembled WGS sequence"/>
</dbReference>
<organism evidence="2 3">
    <name type="scientific">Tetrabaena socialis</name>
    <dbReference type="NCBI Taxonomy" id="47790"/>
    <lineage>
        <taxon>Eukaryota</taxon>
        <taxon>Viridiplantae</taxon>
        <taxon>Chlorophyta</taxon>
        <taxon>core chlorophytes</taxon>
        <taxon>Chlorophyceae</taxon>
        <taxon>CS clade</taxon>
        <taxon>Chlamydomonadales</taxon>
        <taxon>Tetrabaenaceae</taxon>
        <taxon>Tetrabaena</taxon>
    </lineage>
</organism>
<dbReference type="InterPro" id="IPR022812">
    <property type="entry name" value="Dynamin"/>
</dbReference>
<dbReference type="GO" id="GO:0008017">
    <property type="term" value="F:microtubule binding"/>
    <property type="evidence" value="ECO:0007669"/>
    <property type="project" value="TreeGrafter"/>
</dbReference>
<dbReference type="EMBL" id="PGGS01001283">
    <property type="protein sequence ID" value="PNH00597.1"/>
    <property type="molecule type" value="Genomic_DNA"/>
</dbReference>
<dbReference type="Pfam" id="PF00350">
    <property type="entry name" value="Dynamin_N"/>
    <property type="match status" value="1"/>
</dbReference>
<protein>
    <submittedName>
        <fullName evidence="2">Dynamin-related protein DNM1</fullName>
    </submittedName>
</protein>
<dbReference type="PRINTS" id="PR00195">
    <property type="entry name" value="DYNAMIN"/>
</dbReference>
<evidence type="ECO:0000313" key="3">
    <source>
        <dbReference type="Proteomes" id="UP000236333"/>
    </source>
</evidence>
<gene>
    <name evidence="2" type="ORF">TSOC_013588</name>
</gene>
<dbReference type="AlphaFoldDB" id="A0A2J7ZK12"/>
<dbReference type="GO" id="GO:0005525">
    <property type="term" value="F:GTP binding"/>
    <property type="evidence" value="ECO:0007669"/>
    <property type="project" value="InterPro"/>
</dbReference>
<sequence length="228" mass="26096">MEAVTEATNAVAGHDENKGVTDVELRLHWQSKGTSDFDIIDLPGLVINAMSMQPKDIPEQIKDIVKKYCKDEHMFIMCICSAASVDTWNFSALKVAKEVDKELNRTVVVITKLDEEQSPANEQDILKRYQANLIDFCPIDIFLLVNNRETKSDTSDVDTLEVPKKSEEGIVQRFRMLPQIYKKSFKLGMLELWKCLTSLLVDNFWNALPSLKNRLAHLRPKSELKVQR</sequence>
<dbReference type="Gene3D" id="3.40.50.300">
    <property type="entry name" value="P-loop containing nucleotide triphosphate hydrolases"/>
    <property type="match status" value="1"/>
</dbReference>